<evidence type="ECO:0000256" key="3">
    <source>
        <dbReference type="ARBA" id="ARBA00023002"/>
    </source>
</evidence>
<comment type="similarity">
    <text evidence="1">Belongs to the carotenoid oxygenase family.</text>
</comment>
<dbReference type="Pfam" id="PF03055">
    <property type="entry name" value="RPE65"/>
    <property type="match status" value="1"/>
</dbReference>
<dbReference type="RefSeq" id="XP_004344801.1">
    <property type="nucleotide sequence ID" value="XM_004344751.1"/>
</dbReference>
<keyword evidence="2 5" id="KW-0479">Metal-binding</keyword>
<dbReference type="AlphaFoldDB" id="L8H8L5"/>
<dbReference type="GO" id="GO:0010436">
    <property type="term" value="F:carotenoid dioxygenase activity"/>
    <property type="evidence" value="ECO:0007669"/>
    <property type="project" value="TreeGrafter"/>
</dbReference>
<dbReference type="GO" id="GO:0016121">
    <property type="term" value="P:carotene catabolic process"/>
    <property type="evidence" value="ECO:0007669"/>
    <property type="project" value="TreeGrafter"/>
</dbReference>
<evidence type="ECO:0000256" key="5">
    <source>
        <dbReference type="PIRSR" id="PIRSR604294-1"/>
    </source>
</evidence>
<evidence type="ECO:0000256" key="1">
    <source>
        <dbReference type="ARBA" id="ARBA00006787"/>
    </source>
</evidence>
<gene>
    <name evidence="6" type="ORF">ACA1_282220</name>
</gene>
<dbReference type="VEuPathDB" id="AmoebaDB:ACA1_282220"/>
<evidence type="ECO:0000256" key="2">
    <source>
        <dbReference type="ARBA" id="ARBA00022723"/>
    </source>
</evidence>
<sequence>MKEALEQAATPALKAMGQAVALVRAHPYASAATLVALAGGWYVYETYVHGPAHRKQRQLEKRRARVNFDSALGLGFKSCPETLEAIELAVEGEIPQWLAGKLFRSGPGTLEVDTELGFTYLITHWFDGLTVMHGFEIKEGRVFYANQKAARELENYVARHGGKNFTFGPDPCKTFFSKLSSLFYSETKDPETGRDMSNTGVTIKRIQGKLYNCTDANSLVSFDPQTLKTSGKEERYSKFNRDIKGPLSAAHGQYDAARGEYFNLVADIGATAVYTLFVVPDEGEARILCKIPVKKASYLHSFALTENYFILQVWPLLIDAPKLLWHKSVVDAMEWHGEDTTKFYVVSRSTGEVLHVYETPSAFCFHNINAWEEDDGNRIVLDLALYKDNAPINDLVIDNILGADFRFARAPLVRFTLTNVLRDARTARSIMKRVIYDHTIELPRINPRHHMKPYAFAYGLSAREGDAGQFFDRLVKVDVRSGERWVWEVEGHFPAEPIFLATPDGEDEDDGILLSIVLNGETATSYLLVLNAKDMSELARAQVPHHIPFGFHGPQACAEQVQRVPTTHLQSAFLSAGRLTKPLVNLSPHPSQQKHSS</sequence>
<comment type="cofactor">
    <cofactor evidence="5">
        <name>Fe(2+)</name>
        <dbReference type="ChEBI" id="CHEBI:29033"/>
    </cofactor>
    <text evidence="5">Binds 1 Fe(2+) ion per subunit.</text>
</comment>
<name>L8H8L5_ACACF</name>
<dbReference type="EMBL" id="KB007908">
    <property type="protein sequence ID" value="ELR21058.1"/>
    <property type="molecule type" value="Genomic_DNA"/>
</dbReference>
<dbReference type="PANTHER" id="PTHR10543">
    <property type="entry name" value="BETA-CAROTENE DIOXYGENASE"/>
    <property type="match status" value="1"/>
</dbReference>
<organism evidence="6 7">
    <name type="scientific">Acanthamoeba castellanii (strain ATCC 30010 / Neff)</name>
    <dbReference type="NCBI Taxonomy" id="1257118"/>
    <lineage>
        <taxon>Eukaryota</taxon>
        <taxon>Amoebozoa</taxon>
        <taxon>Discosea</taxon>
        <taxon>Longamoebia</taxon>
        <taxon>Centramoebida</taxon>
        <taxon>Acanthamoebidae</taxon>
        <taxon>Acanthamoeba</taxon>
    </lineage>
</organism>
<dbReference type="GO" id="GO:0046872">
    <property type="term" value="F:metal ion binding"/>
    <property type="evidence" value="ECO:0007669"/>
    <property type="project" value="UniProtKB-KW"/>
</dbReference>
<feature type="binding site" evidence="5">
    <location>
        <position position="300"/>
    </location>
    <ligand>
        <name>Fe cation</name>
        <dbReference type="ChEBI" id="CHEBI:24875"/>
        <note>catalytic</note>
    </ligand>
</feature>
<dbReference type="STRING" id="1257118.L8H8L5"/>
<evidence type="ECO:0000313" key="7">
    <source>
        <dbReference type="Proteomes" id="UP000011083"/>
    </source>
</evidence>
<dbReference type="KEGG" id="acan:ACA1_282220"/>
<dbReference type="Proteomes" id="UP000011083">
    <property type="component" value="Unassembled WGS sequence"/>
</dbReference>
<reference evidence="6 7" key="1">
    <citation type="journal article" date="2013" name="Genome Biol.">
        <title>Genome of Acanthamoeba castellanii highlights extensive lateral gene transfer and early evolution of tyrosine kinase signaling.</title>
        <authorList>
            <person name="Clarke M."/>
            <person name="Lohan A.J."/>
            <person name="Liu B."/>
            <person name="Lagkouvardos I."/>
            <person name="Roy S."/>
            <person name="Zafar N."/>
            <person name="Bertelli C."/>
            <person name="Schilde C."/>
            <person name="Kianianmomeni A."/>
            <person name="Burglin T.R."/>
            <person name="Frech C."/>
            <person name="Turcotte B."/>
            <person name="Kopec K.O."/>
            <person name="Synnott J.M."/>
            <person name="Choo C."/>
            <person name="Paponov I."/>
            <person name="Finkler A."/>
            <person name="Soon Heng Tan C."/>
            <person name="Hutchins A.P."/>
            <person name="Weinmeier T."/>
            <person name="Rattei T."/>
            <person name="Chu J.S."/>
            <person name="Gimenez G."/>
            <person name="Irimia M."/>
            <person name="Rigden D.J."/>
            <person name="Fitzpatrick D.A."/>
            <person name="Lorenzo-Morales J."/>
            <person name="Bateman A."/>
            <person name="Chiu C.H."/>
            <person name="Tang P."/>
            <person name="Hegemann P."/>
            <person name="Fromm H."/>
            <person name="Raoult D."/>
            <person name="Greub G."/>
            <person name="Miranda-Saavedra D."/>
            <person name="Chen N."/>
            <person name="Nash P."/>
            <person name="Ginger M.L."/>
            <person name="Horn M."/>
            <person name="Schaap P."/>
            <person name="Caler L."/>
            <person name="Loftus B."/>
        </authorList>
    </citation>
    <scope>NUCLEOTIDE SEQUENCE [LARGE SCALE GENOMIC DNA]</scope>
    <source>
        <strain evidence="6 7">Neff</strain>
    </source>
</reference>
<keyword evidence="4 5" id="KW-0408">Iron</keyword>
<feature type="binding site" evidence="5">
    <location>
        <position position="251"/>
    </location>
    <ligand>
        <name>Fe cation</name>
        <dbReference type="ChEBI" id="CHEBI:24875"/>
        <note>catalytic</note>
    </ligand>
</feature>
<evidence type="ECO:0000313" key="6">
    <source>
        <dbReference type="EMBL" id="ELR21058.1"/>
    </source>
</evidence>
<dbReference type="OMA" id="WHIGDYN"/>
<feature type="binding site" evidence="5">
    <location>
        <position position="366"/>
    </location>
    <ligand>
        <name>Fe cation</name>
        <dbReference type="ChEBI" id="CHEBI:24875"/>
        <note>catalytic</note>
    </ligand>
</feature>
<dbReference type="PANTHER" id="PTHR10543:SF24">
    <property type="entry name" value="CAROTENOID ISOMEROOXYGENASE"/>
    <property type="match status" value="1"/>
</dbReference>
<proteinExistence type="inferred from homology"/>
<keyword evidence="3" id="KW-0560">Oxidoreductase</keyword>
<dbReference type="OrthoDB" id="407010at2759"/>
<protein>
    <submittedName>
        <fullName evidence="6">Torulene oxygenase</fullName>
    </submittedName>
</protein>
<evidence type="ECO:0000256" key="4">
    <source>
        <dbReference type="ARBA" id="ARBA00023004"/>
    </source>
</evidence>
<dbReference type="GeneID" id="14921933"/>
<feature type="binding site" evidence="5">
    <location>
        <position position="552"/>
    </location>
    <ligand>
        <name>Fe cation</name>
        <dbReference type="ChEBI" id="CHEBI:24875"/>
        <note>catalytic</note>
    </ligand>
</feature>
<dbReference type="InterPro" id="IPR004294">
    <property type="entry name" value="Carotenoid_Oase"/>
</dbReference>
<keyword evidence="7" id="KW-1185">Reference proteome</keyword>
<accession>L8H8L5</accession>